<accession>F9SM56</accession>
<comment type="caution">
    <text evidence="2">The sequence shown here is derived from an EMBL/GenBank/DDBJ whole genome shotgun (WGS) entry which is preliminary data.</text>
</comment>
<dbReference type="OrthoDB" id="9809746at2"/>
<feature type="chain" id="PRO_5003388051" evidence="1">
    <location>
        <begin position="22"/>
        <end position="785"/>
    </location>
</feature>
<dbReference type="PATRIC" id="fig|675816.5.peg.308"/>
<dbReference type="STRING" id="675816.VIA_001388"/>
<evidence type="ECO:0000313" key="2">
    <source>
        <dbReference type="EMBL" id="EGU54227.1"/>
    </source>
</evidence>
<organism evidence="2 3">
    <name type="scientific">Vibrio orientalis CIP 102891 = ATCC 33934</name>
    <dbReference type="NCBI Taxonomy" id="675816"/>
    <lineage>
        <taxon>Bacteria</taxon>
        <taxon>Pseudomonadati</taxon>
        <taxon>Pseudomonadota</taxon>
        <taxon>Gammaproteobacteria</taxon>
        <taxon>Vibrionales</taxon>
        <taxon>Vibrionaceae</taxon>
        <taxon>Vibrio</taxon>
        <taxon>Vibrio oreintalis group</taxon>
    </lineage>
</organism>
<gene>
    <name evidence="2" type="ORF">VIOR3934_20410</name>
</gene>
<dbReference type="EMBL" id="AFWH01000001">
    <property type="protein sequence ID" value="EGU54227.1"/>
    <property type="molecule type" value="Genomic_DNA"/>
</dbReference>
<dbReference type="Proteomes" id="UP000002817">
    <property type="component" value="Unassembled WGS sequence"/>
</dbReference>
<keyword evidence="1" id="KW-0732">Signal</keyword>
<keyword evidence="2" id="KW-0413">Isomerase</keyword>
<dbReference type="AlphaFoldDB" id="F9SM56"/>
<evidence type="ECO:0000256" key="1">
    <source>
        <dbReference type="SAM" id="SignalP"/>
    </source>
</evidence>
<sequence>MNLRTFFILAIATLFSGCATYAGLNYDQLFGEPQVRERRAELSSPQSDFFLTDVKPIIDNRCVVCHACYDAPCQLKMSSVEGIDRGASKELVYQGTRLTAATPSRLFEDAETTEQWRELGFHPILNERIQNPTANMQAGLIARMLEQKEAHPLPDQTQLEGFDFAVDRSQVCPTIEEYDQYAQDYPTWGMPYGMPNLASNEYSTLMDWLKNGAIMNAQIPLTLEQQELVNEYETMLNKGSRKVQLTARYIYEHLFLSHLYFSDLNEATPRFFTLVRSSTPPGEPVKRIATRRPYDDPGVNRVYYRLIPEQGTIVDKTHMPFALNQQRMNNWREWFIDAGYSVAQLPSYEPQIAANPMTAFIELPVNARFKFMLDNAQNTINAFIKGPVCRGQLALNVINDRFWVFFVDPDKANLPEINEFYRSQADNLKLPGELESNTLPVTNWVSYSRQQARYLKAKSEFINQWFEGGQYVNTDILWTGNGTNHNAALTVFRHFDSASVVQGMIGKPPKTAWILDYALIERIHYLLVAGFDVYGNFGHQLITRMFMDFLRLEGESNFVALLPRDIRHQEQSSWYQNQSSQMSDFLQRNVKPFDQPTQIPYQTDDPKSELYDIIKTKMSPILTSHYQIEQTGFSDKNEQLLGSIDSIKGEGLVYIPQILMMMITSEQGEVQLFTLLHNNAHTNISSLFDEERNRDPMNDDLTLVRGVIGSYPAAYLSLSEQEIPKLVDMLKKIKTEQDYVKLLDTFAIRRSSDEFWPFSDKVHAWYKENQPIEFGLLDYNRFENR</sequence>
<dbReference type="PROSITE" id="PS51257">
    <property type="entry name" value="PROKAR_LIPOPROTEIN"/>
    <property type="match status" value="1"/>
</dbReference>
<dbReference type="RefSeq" id="WP_004416198.1">
    <property type="nucleotide sequence ID" value="NZ_ACZV01000004.1"/>
</dbReference>
<dbReference type="InterPro" id="IPR010706">
    <property type="entry name" value="Fatty_acid_cis-trans_isomerase"/>
</dbReference>
<dbReference type="GO" id="GO:0016853">
    <property type="term" value="F:isomerase activity"/>
    <property type="evidence" value="ECO:0007669"/>
    <property type="project" value="UniProtKB-KW"/>
</dbReference>
<reference evidence="2 3" key="1">
    <citation type="journal article" date="2012" name="Int. J. Syst. Evol. Microbiol.">
        <title>Vibrio caribbeanicus sp. nov., isolated from the marine sponge Scleritoderma cyanea.</title>
        <authorList>
            <person name="Hoffmann M."/>
            <person name="Monday S.R."/>
            <person name="Allard M.W."/>
            <person name="Strain E.A."/>
            <person name="Whittaker P."/>
            <person name="Naum M."/>
            <person name="McCarthy P.J."/>
            <person name="Lopez J.V."/>
            <person name="Fischer M."/>
            <person name="Brown E.W."/>
        </authorList>
    </citation>
    <scope>NUCLEOTIDE SEQUENCE [LARGE SCALE GENOMIC DNA]</scope>
    <source>
        <strain evidence="3">CIP 102891 / ATCC 33934</strain>
    </source>
</reference>
<feature type="signal peptide" evidence="1">
    <location>
        <begin position="1"/>
        <end position="21"/>
    </location>
</feature>
<evidence type="ECO:0000313" key="3">
    <source>
        <dbReference type="Proteomes" id="UP000002817"/>
    </source>
</evidence>
<dbReference type="eggNOG" id="ENOG502Z7N8">
    <property type="taxonomic scope" value="Bacteria"/>
</dbReference>
<name>F9SM56_VIBOR</name>
<proteinExistence type="predicted"/>
<protein>
    <submittedName>
        <fullName evidence="2">Fatty acid cis/trans isomerase</fullName>
    </submittedName>
</protein>
<dbReference type="Pfam" id="PF06934">
    <property type="entry name" value="CTI"/>
    <property type="match status" value="1"/>
</dbReference>